<organism evidence="6 7">
    <name type="scientific">Pythium oligandrum</name>
    <name type="common">Mycoparasitic fungus</name>
    <dbReference type="NCBI Taxonomy" id="41045"/>
    <lineage>
        <taxon>Eukaryota</taxon>
        <taxon>Sar</taxon>
        <taxon>Stramenopiles</taxon>
        <taxon>Oomycota</taxon>
        <taxon>Peronosporomycetes</taxon>
        <taxon>Pythiales</taxon>
        <taxon>Pythiaceae</taxon>
        <taxon>Pythium</taxon>
    </lineage>
</organism>
<sequence>MLRSITATMVALLALHEHHGSVQAALSIPKPSDTSGTRADAIAAIRAVIKNEPRTIMVGSQEVPSYNGPVPRPGSLAEKIQLLEAQALLGNSTTYTTTVGKTVATQVAAGKITSVDSIVSMYDLFTDLFPKPVSTDISDEAFGEERLTTKAMKLRQVRVNEYTEKPFALTDAQLSQLCGRGINWRNIRARRALYVEDLHDVAQWNDPAAPQKYVPNAVGFFCYNAITCKFVPIEIQFPDTGLAYTPFDSKNEWILAKMGLNTASVSYHQWAHFCETHAIASPIRVELFRNMAAEHPIRVLLEHHAYVDYGLELLSIVVLLSPDTPMDRVYGWGAIGAARFIHHHIHNEISLNNDLPTDLRMRGVDDIPHHKYAQYGTMLYNAISAFAKRYIATFYKSDFAVKNDFELQHWARDCALVPHLKDFPSKITSQAQLQKLVTHLLYLSGVKHHAMNGAITWAAASAPYSNGGLRKPMPTRKGEAINLMQYISPLPLLPVTIAGPAFFIRPVVKSQAWTGAYDVAPFSQEPALKTVIAEFQESLSKIDAFIHKQESGEKWPYEFLRPSTLPYYSWI</sequence>
<evidence type="ECO:0000256" key="2">
    <source>
        <dbReference type="ARBA" id="ARBA00022964"/>
    </source>
</evidence>
<dbReference type="GO" id="GO:0016702">
    <property type="term" value="F:oxidoreductase activity, acting on single donors with incorporation of molecular oxygen, incorporation of two atoms of oxygen"/>
    <property type="evidence" value="ECO:0007669"/>
    <property type="project" value="InterPro"/>
</dbReference>
<dbReference type="PANTHER" id="PTHR11771">
    <property type="entry name" value="LIPOXYGENASE"/>
    <property type="match status" value="1"/>
</dbReference>
<dbReference type="EMBL" id="SPLM01000001">
    <property type="protein sequence ID" value="TMW69329.1"/>
    <property type="molecule type" value="Genomic_DNA"/>
</dbReference>
<dbReference type="AlphaFoldDB" id="A0A8K1FQE2"/>
<dbReference type="OrthoDB" id="407298at2759"/>
<dbReference type="GO" id="GO:0046872">
    <property type="term" value="F:metal ion binding"/>
    <property type="evidence" value="ECO:0007669"/>
    <property type="project" value="UniProtKB-KW"/>
</dbReference>
<accession>A0A8K1FQE2</accession>
<keyword evidence="7" id="KW-1185">Reference proteome</keyword>
<keyword evidence="4" id="KW-0732">Signal</keyword>
<keyword evidence="1" id="KW-0479">Metal-binding</keyword>
<dbReference type="InterPro" id="IPR036226">
    <property type="entry name" value="LipOase_C_sf"/>
</dbReference>
<dbReference type="Pfam" id="PF00305">
    <property type="entry name" value="Lipoxygenase"/>
    <property type="match status" value="1"/>
</dbReference>
<gene>
    <name evidence="6" type="ORF">Poli38472_001485</name>
</gene>
<keyword evidence="2" id="KW-0223">Dioxygenase</keyword>
<feature type="chain" id="PRO_5035477905" description="Lipoxygenase domain-containing protein" evidence="4">
    <location>
        <begin position="25"/>
        <end position="571"/>
    </location>
</feature>
<evidence type="ECO:0000313" key="7">
    <source>
        <dbReference type="Proteomes" id="UP000794436"/>
    </source>
</evidence>
<evidence type="ECO:0000313" key="6">
    <source>
        <dbReference type="EMBL" id="TMW69329.1"/>
    </source>
</evidence>
<dbReference type="GO" id="GO:0034440">
    <property type="term" value="P:lipid oxidation"/>
    <property type="evidence" value="ECO:0007669"/>
    <property type="project" value="InterPro"/>
</dbReference>
<evidence type="ECO:0000259" key="5">
    <source>
        <dbReference type="PROSITE" id="PS51393"/>
    </source>
</evidence>
<keyword evidence="3" id="KW-0560">Oxidoreductase</keyword>
<dbReference type="SUPFAM" id="SSF48484">
    <property type="entry name" value="Lipoxigenase"/>
    <property type="match status" value="1"/>
</dbReference>
<comment type="caution">
    <text evidence="6">The sequence shown here is derived from an EMBL/GenBank/DDBJ whole genome shotgun (WGS) entry which is preliminary data.</text>
</comment>
<dbReference type="Gene3D" id="1.20.245.10">
    <property type="entry name" value="Lipoxygenase-1, Domain 5"/>
    <property type="match status" value="1"/>
</dbReference>
<dbReference type="PROSITE" id="PS51393">
    <property type="entry name" value="LIPOXYGENASE_3"/>
    <property type="match status" value="1"/>
</dbReference>
<proteinExistence type="predicted"/>
<dbReference type="InterPro" id="IPR013819">
    <property type="entry name" value="LipOase_C"/>
</dbReference>
<reference evidence="6" key="1">
    <citation type="submission" date="2019-03" db="EMBL/GenBank/DDBJ databases">
        <title>Long read genome sequence of the mycoparasitic Pythium oligandrum ATCC 38472 isolated from sugarbeet rhizosphere.</title>
        <authorList>
            <person name="Gaulin E."/>
        </authorList>
    </citation>
    <scope>NUCLEOTIDE SEQUENCE</scope>
    <source>
        <strain evidence="6">ATCC 38472_TT</strain>
    </source>
</reference>
<name>A0A8K1FQE2_PYTOL</name>
<feature type="domain" description="Lipoxygenase" evidence="5">
    <location>
        <begin position="225"/>
        <end position="571"/>
    </location>
</feature>
<feature type="signal peptide" evidence="4">
    <location>
        <begin position="1"/>
        <end position="24"/>
    </location>
</feature>
<dbReference type="Gene3D" id="3.10.450.60">
    <property type="match status" value="1"/>
</dbReference>
<evidence type="ECO:0000256" key="1">
    <source>
        <dbReference type="ARBA" id="ARBA00022723"/>
    </source>
</evidence>
<evidence type="ECO:0000256" key="4">
    <source>
        <dbReference type="SAM" id="SignalP"/>
    </source>
</evidence>
<protein>
    <recommendedName>
        <fullName evidence="5">Lipoxygenase domain-containing protein</fullName>
    </recommendedName>
</protein>
<dbReference type="Proteomes" id="UP000794436">
    <property type="component" value="Unassembled WGS sequence"/>
</dbReference>
<evidence type="ECO:0000256" key="3">
    <source>
        <dbReference type="ARBA" id="ARBA00023002"/>
    </source>
</evidence>
<dbReference type="InterPro" id="IPR000907">
    <property type="entry name" value="LipOase"/>
</dbReference>